<sequence length="89" mass="9418">MVAMTETNTTMSKPETPAALTIETGLEAICLRLRDASAVAQAALTCAQAGASSHAVEMALSLEEPVREARTLLNAICLLERLQERSSTS</sequence>
<dbReference type="RefSeq" id="WP_161722594.1">
    <property type="nucleotide sequence ID" value="NZ_JAAAXI010000004.1"/>
</dbReference>
<evidence type="ECO:0000313" key="1">
    <source>
        <dbReference type="EMBL" id="NBJ24157.1"/>
    </source>
</evidence>
<comment type="caution">
    <text evidence="1">The sequence shown here is derived from an EMBL/GenBank/DDBJ whole genome shotgun (WGS) entry which is preliminary data.</text>
</comment>
<evidence type="ECO:0008006" key="3">
    <source>
        <dbReference type="Google" id="ProtNLM"/>
    </source>
</evidence>
<reference evidence="1 2" key="1">
    <citation type="submission" date="2020-01" db="EMBL/GenBank/DDBJ databases">
        <title>Microvirga sp. nov., an arsenate reduction bacterium isolated from Tibet hotspring sediments.</title>
        <authorList>
            <person name="Yuan C.-G."/>
        </authorList>
    </citation>
    <scope>NUCLEOTIDE SEQUENCE [LARGE SCALE GENOMIC DNA]</scope>
    <source>
        <strain evidence="1 2">SYSU G3D203</strain>
    </source>
</reference>
<dbReference type="Proteomes" id="UP000818323">
    <property type="component" value="Unassembled WGS sequence"/>
</dbReference>
<organism evidence="1 2">
    <name type="scientific">Microvirga arsenatis</name>
    <dbReference type="NCBI Taxonomy" id="2692265"/>
    <lineage>
        <taxon>Bacteria</taxon>
        <taxon>Pseudomonadati</taxon>
        <taxon>Pseudomonadota</taxon>
        <taxon>Alphaproteobacteria</taxon>
        <taxon>Hyphomicrobiales</taxon>
        <taxon>Methylobacteriaceae</taxon>
        <taxon>Microvirga</taxon>
    </lineage>
</organism>
<evidence type="ECO:0000313" key="2">
    <source>
        <dbReference type="Proteomes" id="UP000818323"/>
    </source>
</evidence>
<accession>A0ABW9YUW4</accession>
<proteinExistence type="predicted"/>
<name>A0ABW9YUW4_9HYPH</name>
<gene>
    <name evidence="1" type="ORF">GR303_07275</name>
</gene>
<keyword evidence="2" id="KW-1185">Reference proteome</keyword>
<protein>
    <recommendedName>
        <fullName evidence="3">DUF3077 domain-containing protein</fullName>
    </recommendedName>
</protein>
<dbReference type="EMBL" id="JAAAXJ010000003">
    <property type="protein sequence ID" value="NBJ24157.1"/>
    <property type="molecule type" value="Genomic_DNA"/>
</dbReference>